<protein>
    <submittedName>
        <fullName evidence="1">Uncharacterized protein</fullName>
    </submittedName>
</protein>
<sequence length="129" mass="14369">MEAHELEALFSSPERWHTFDDAQLVGGRGIASQGTLNTYPSTTTGRIIRDGTAEAGLGPRQLGCNTLGFLPLAEWDEFNSYEEGTPSRLRYSIEWKVVVNNKVVAEDTEQDLVLVPSAHWHLCLKPKVE</sequence>
<dbReference type="EMBL" id="MU006225">
    <property type="protein sequence ID" value="KAF2826602.1"/>
    <property type="molecule type" value="Genomic_DNA"/>
</dbReference>
<dbReference type="Proteomes" id="UP000799424">
    <property type="component" value="Unassembled WGS sequence"/>
</dbReference>
<gene>
    <name evidence="1" type="ORF">CC86DRAFT_405869</name>
</gene>
<proteinExistence type="predicted"/>
<organism evidence="1 2">
    <name type="scientific">Ophiobolus disseminans</name>
    <dbReference type="NCBI Taxonomy" id="1469910"/>
    <lineage>
        <taxon>Eukaryota</taxon>
        <taxon>Fungi</taxon>
        <taxon>Dikarya</taxon>
        <taxon>Ascomycota</taxon>
        <taxon>Pezizomycotina</taxon>
        <taxon>Dothideomycetes</taxon>
        <taxon>Pleosporomycetidae</taxon>
        <taxon>Pleosporales</taxon>
        <taxon>Pleosporineae</taxon>
        <taxon>Phaeosphaeriaceae</taxon>
        <taxon>Ophiobolus</taxon>
    </lineage>
</organism>
<accession>A0A6A6ZZV9</accession>
<name>A0A6A6ZZV9_9PLEO</name>
<reference evidence="1" key="1">
    <citation type="journal article" date="2020" name="Stud. Mycol.">
        <title>101 Dothideomycetes genomes: a test case for predicting lifestyles and emergence of pathogens.</title>
        <authorList>
            <person name="Haridas S."/>
            <person name="Albert R."/>
            <person name="Binder M."/>
            <person name="Bloem J."/>
            <person name="Labutti K."/>
            <person name="Salamov A."/>
            <person name="Andreopoulos B."/>
            <person name="Baker S."/>
            <person name="Barry K."/>
            <person name="Bills G."/>
            <person name="Bluhm B."/>
            <person name="Cannon C."/>
            <person name="Castanera R."/>
            <person name="Culley D."/>
            <person name="Daum C."/>
            <person name="Ezra D."/>
            <person name="Gonzalez J."/>
            <person name="Henrissat B."/>
            <person name="Kuo A."/>
            <person name="Liang C."/>
            <person name="Lipzen A."/>
            <person name="Lutzoni F."/>
            <person name="Magnuson J."/>
            <person name="Mondo S."/>
            <person name="Nolan M."/>
            <person name="Ohm R."/>
            <person name="Pangilinan J."/>
            <person name="Park H.-J."/>
            <person name="Ramirez L."/>
            <person name="Alfaro M."/>
            <person name="Sun H."/>
            <person name="Tritt A."/>
            <person name="Yoshinaga Y."/>
            <person name="Zwiers L.-H."/>
            <person name="Turgeon B."/>
            <person name="Goodwin S."/>
            <person name="Spatafora J."/>
            <person name="Crous P."/>
            <person name="Grigoriev I."/>
        </authorList>
    </citation>
    <scope>NUCLEOTIDE SEQUENCE</scope>
    <source>
        <strain evidence="1">CBS 113818</strain>
    </source>
</reference>
<keyword evidence="2" id="KW-1185">Reference proteome</keyword>
<dbReference type="AlphaFoldDB" id="A0A6A6ZZV9"/>
<evidence type="ECO:0000313" key="1">
    <source>
        <dbReference type="EMBL" id="KAF2826602.1"/>
    </source>
</evidence>
<evidence type="ECO:0000313" key="2">
    <source>
        <dbReference type="Proteomes" id="UP000799424"/>
    </source>
</evidence>
<dbReference type="OrthoDB" id="3752548at2759"/>